<accession>A0ABU7J3Y2</accession>
<dbReference type="RefSeq" id="WP_330128311.1">
    <property type="nucleotide sequence ID" value="NZ_JAUHLI010000006.1"/>
</dbReference>
<proteinExistence type="predicted"/>
<keyword evidence="2" id="KW-1185">Reference proteome</keyword>
<dbReference type="EMBL" id="JAUHLI010000006">
    <property type="protein sequence ID" value="MEE2001198.1"/>
    <property type="molecule type" value="Genomic_DNA"/>
</dbReference>
<protein>
    <submittedName>
        <fullName evidence="1">Uncharacterized protein</fullName>
    </submittedName>
</protein>
<comment type="caution">
    <text evidence="1">The sequence shown here is derived from an EMBL/GenBank/DDBJ whole genome shotgun (WGS) entry which is preliminary data.</text>
</comment>
<dbReference type="SUPFAM" id="SSF53335">
    <property type="entry name" value="S-adenosyl-L-methionine-dependent methyltransferases"/>
    <property type="match status" value="1"/>
</dbReference>
<gene>
    <name evidence="1" type="ORF">QWY20_07000</name>
</gene>
<evidence type="ECO:0000313" key="1">
    <source>
        <dbReference type="EMBL" id="MEE2001198.1"/>
    </source>
</evidence>
<dbReference type="InterPro" id="IPR029063">
    <property type="entry name" value="SAM-dependent_MTases_sf"/>
</dbReference>
<dbReference type="Gene3D" id="3.40.50.150">
    <property type="entry name" value="Vaccinia Virus protein VP39"/>
    <property type="match status" value="1"/>
</dbReference>
<evidence type="ECO:0000313" key="2">
    <source>
        <dbReference type="Proteomes" id="UP001336314"/>
    </source>
</evidence>
<organism evidence="1 2">
    <name type="scientific">Alkalimonas cellulosilytica</name>
    <dbReference type="NCBI Taxonomy" id="3058395"/>
    <lineage>
        <taxon>Bacteria</taxon>
        <taxon>Pseudomonadati</taxon>
        <taxon>Pseudomonadota</taxon>
        <taxon>Gammaproteobacteria</taxon>
        <taxon>Alkalimonas</taxon>
    </lineage>
</organism>
<name>A0ABU7J3Y2_9GAMM</name>
<sequence length="461" mass="51200">MSYQLGARANGVKQNIALINLHLDKSARSAIDVGCNEGVITAQLDALGLAAVGFEADAGYADTARQFQQQNFSSAEISQHALTLDDLKALPEVDVVLFLSVNQQLAKLFSTSYSEAFFVQLFEKASLQLFFQPCLIYEKYGSAQGFTENDALSAKEYYDNLLYEKGFLFTSQLVGLSENNLPVSEPFRPLIVYHKKGSVSTPLKRPQLSDSTQSIRSSVSKLCHIPLDAAVGSKDLQRYAPGVGWHRFTATATFIFECIQSSRPINYREAPLYQYYQSCQPTCFGDLWQQLGYTADIGVLSQMPLDRYVSWLPWFDSSDSIEDMQAGQSKAALIPDWDSHAFGPQSDAQVLAELKRLRNLVMVISQEGYTPELKPDGYIRGYVLKHQQDARFVVTAGQHRLAVMAALGFKSAMIKFQPGYERVIDSSEVQSWPLVKSGVYTEEQALAIFHGVFEATGSGML</sequence>
<dbReference type="Proteomes" id="UP001336314">
    <property type="component" value="Unassembled WGS sequence"/>
</dbReference>
<reference evidence="1 2" key="1">
    <citation type="submission" date="2023-07" db="EMBL/GenBank/DDBJ databases">
        <title>Alkalimonas sp., MEB108 novel, alkaliphilic bacterium isolated from Lonar Lake, India.</title>
        <authorList>
            <person name="Joshi A."/>
            <person name="Thite S."/>
        </authorList>
    </citation>
    <scope>NUCLEOTIDE SEQUENCE [LARGE SCALE GENOMIC DNA]</scope>
    <source>
        <strain evidence="1 2">MEB108</strain>
    </source>
</reference>